<dbReference type="AlphaFoldDB" id="A0A5J4X4K5"/>
<gene>
    <name evidence="1" type="ORF">EZS28_003025</name>
</gene>
<dbReference type="Proteomes" id="UP000324800">
    <property type="component" value="Unassembled WGS sequence"/>
</dbReference>
<reference evidence="1 2" key="1">
    <citation type="submission" date="2019-03" db="EMBL/GenBank/DDBJ databases">
        <title>Single cell metagenomics reveals metabolic interactions within the superorganism composed of flagellate Streblomastix strix and complex community of Bacteroidetes bacteria on its surface.</title>
        <authorList>
            <person name="Treitli S.C."/>
            <person name="Kolisko M."/>
            <person name="Husnik F."/>
            <person name="Keeling P."/>
            <person name="Hampl V."/>
        </authorList>
    </citation>
    <scope>NUCLEOTIDE SEQUENCE [LARGE SCALE GENOMIC DNA]</scope>
    <source>
        <strain evidence="1">ST1C</strain>
    </source>
</reference>
<organism evidence="1 2">
    <name type="scientific">Streblomastix strix</name>
    <dbReference type="NCBI Taxonomy" id="222440"/>
    <lineage>
        <taxon>Eukaryota</taxon>
        <taxon>Metamonada</taxon>
        <taxon>Preaxostyla</taxon>
        <taxon>Oxymonadida</taxon>
        <taxon>Streblomastigidae</taxon>
        <taxon>Streblomastix</taxon>
    </lineage>
</organism>
<protein>
    <submittedName>
        <fullName evidence="1">Uncharacterized protein</fullName>
    </submittedName>
</protein>
<evidence type="ECO:0000313" key="1">
    <source>
        <dbReference type="EMBL" id="KAA6401449.1"/>
    </source>
</evidence>
<evidence type="ECO:0000313" key="2">
    <source>
        <dbReference type="Proteomes" id="UP000324800"/>
    </source>
</evidence>
<comment type="caution">
    <text evidence="1">The sequence shown here is derived from an EMBL/GenBank/DDBJ whole genome shotgun (WGS) entry which is preliminary data.</text>
</comment>
<sequence length="92" mass="10515">MSDANGISNDEDYALCRVVKNICFFILRINNNAQSNDMKRSQQINKLKIGIKEKIEEDGIEDEDDALLFHTDTRSSDGVRYFAQILKDSLNT</sequence>
<dbReference type="EMBL" id="SNRW01000387">
    <property type="protein sequence ID" value="KAA6401449.1"/>
    <property type="molecule type" value="Genomic_DNA"/>
</dbReference>
<proteinExistence type="predicted"/>
<accession>A0A5J4X4K5</accession>
<name>A0A5J4X4K5_9EUKA</name>